<comment type="caution">
    <text evidence="19">The sequence shown here is derived from an EMBL/GenBank/DDBJ whole genome shotgun (WGS) entry which is preliminary data.</text>
</comment>
<dbReference type="SUPFAM" id="SSF50249">
    <property type="entry name" value="Nucleic acid-binding proteins"/>
    <property type="match status" value="1"/>
</dbReference>
<keyword evidence="20" id="KW-1185">Reference proteome</keyword>
<feature type="compositionally biased region" description="Polar residues" evidence="17">
    <location>
        <begin position="248"/>
        <end position="269"/>
    </location>
</feature>
<feature type="compositionally biased region" description="Basic and acidic residues" evidence="17">
    <location>
        <begin position="71"/>
        <end position="80"/>
    </location>
</feature>
<feature type="compositionally biased region" description="Basic and acidic residues" evidence="17">
    <location>
        <begin position="292"/>
        <end position="312"/>
    </location>
</feature>
<feature type="compositionally biased region" description="Acidic residues" evidence="17">
    <location>
        <begin position="324"/>
        <end position="337"/>
    </location>
</feature>
<dbReference type="InterPro" id="IPR000977">
    <property type="entry name" value="DNA_ligase_ATP-dep"/>
</dbReference>
<evidence type="ECO:0000313" key="20">
    <source>
        <dbReference type="Proteomes" id="UP000747542"/>
    </source>
</evidence>
<evidence type="ECO:0000259" key="18">
    <source>
        <dbReference type="PROSITE" id="PS50160"/>
    </source>
</evidence>
<dbReference type="CDD" id="cd07900">
    <property type="entry name" value="Adenylation_DNA_ligase_I_Euk"/>
    <property type="match status" value="1"/>
</dbReference>
<dbReference type="Gene3D" id="1.10.3260.10">
    <property type="entry name" value="DNA ligase, ATP-dependent, N-terminal domain"/>
    <property type="match status" value="1"/>
</dbReference>
<accession>A0A8J5JY81</accession>
<feature type="compositionally biased region" description="Basic residues" evidence="17">
    <location>
        <begin position="138"/>
        <end position="157"/>
    </location>
</feature>
<dbReference type="Proteomes" id="UP000747542">
    <property type="component" value="Unassembled WGS sequence"/>
</dbReference>
<feature type="region of interest" description="Disordered" evidence="17">
    <location>
        <begin position="1"/>
        <end position="461"/>
    </location>
</feature>
<evidence type="ECO:0000256" key="16">
    <source>
        <dbReference type="RuleBase" id="RU004196"/>
    </source>
</evidence>
<evidence type="ECO:0000256" key="6">
    <source>
        <dbReference type="ARBA" id="ARBA00022741"/>
    </source>
</evidence>
<evidence type="ECO:0000256" key="14">
    <source>
        <dbReference type="ARBA" id="ARBA00054532"/>
    </source>
</evidence>
<evidence type="ECO:0000313" key="19">
    <source>
        <dbReference type="EMBL" id="KAG7165811.1"/>
    </source>
</evidence>
<organism evidence="19 20">
    <name type="scientific">Homarus americanus</name>
    <name type="common">American lobster</name>
    <dbReference type="NCBI Taxonomy" id="6706"/>
    <lineage>
        <taxon>Eukaryota</taxon>
        <taxon>Metazoa</taxon>
        <taxon>Ecdysozoa</taxon>
        <taxon>Arthropoda</taxon>
        <taxon>Crustacea</taxon>
        <taxon>Multicrustacea</taxon>
        <taxon>Malacostraca</taxon>
        <taxon>Eumalacostraca</taxon>
        <taxon>Eucarida</taxon>
        <taxon>Decapoda</taxon>
        <taxon>Pleocyemata</taxon>
        <taxon>Astacidea</taxon>
        <taxon>Nephropoidea</taxon>
        <taxon>Nephropidae</taxon>
        <taxon>Homarus</taxon>
    </lineage>
</organism>
<comment type="similarity">
    <text evidence="2 16">Belongs to the ATP-dependent DNA ligase family.</text>
</comment>
<keyword evidence="12" id="KW-0131">Cell cycle</keyword>
<dbReference type="PROSITE" id="PS00697">
    <property type="entry name" value="DNA_LIGASE_A1"/>
    <property type="match status" value="1"/>
</dbReference>
<dbReference type="InterPro" id="IPR012308">
    <property type="entry name" value="DNA_ligase_ATP-dep_N"/>
</dbReference>
<dbReference type="GO" id="GO:0003910">
    <property type="term" value="F:DNA ligase (ATP) activity"/>
    <property type="evidence" value="ECO:0007669"/>
    <property type="project" value="UniProtKB-EC"/>
</dbReference>
<dbReference type="InterPro" id="IPR012309">
    <property type="entry name" value="DNA_ligase_ATP-dep_C"/>
</dbReference>
<feature type="compositionally biased region" description="Basic and acidic residues" evidence="17">
    <location>
        <begin position="181"/>
        <end position="191"/>
    </location>
</feature>
<evidence type="ECO:0000256" key="4">
    <source>
        <dbReference type="ARBA" id="ARBA00022618"/>
    </source>
</evidence>
<comment type="function">
    <text evidence="14">DNA ligase that seals nicks in double-stranded DNA during DNA replication, DNA recombination and DNA repair.</text>
</comment>
<evidence type="ECO:0000256" key="17">
    <source>
        <dbReference type="SAM" id="MobiDB-lite"/>
    </source>
</evidence>
<comment type="catalytic activity">
    <reaction evidence="13 15">
        <text>ATP + (deoxyribonucleotide)n-3'-hydroxyl + 5'-phospho-(deoxyribonucleotide)m = (deoxyribonucleotide)n+m + AMP + diphosphate.</text>
        <dbReference type="EC" id="6.5.1.1"/>
    </reaction>
</comment>
<evidence type="ECO:0000256" key="11">
    <source>
        <dbReference type="ARBA" id="ARBA00023242"/>
    </source>
</evidence>
<dbReference type="InterPro" id="IPR050191">
    <property type="entry name" value="ATP-dep_DNA_ligase"/>
</dbReference>
<dbReference type="PROSITE" id="PS50160">
    <property type="entry name" value="DNA_LIGASE_A3"/>
    <property type="match status" value="1"/>
</dbReference>
<evidence type="ECO:0000256" key="7">
    <source>
        <dbReference type="ARBA" id="ARBA00022763"/>
    </source>
</evidence>
<evidence type="ECO:0000256" key="8">
    <source>
        <dbReference type="ARBA" id="ARBA00022840"/>
    </source>
</evidence>
<feature type="domain" description="ATP-dependent DNA ligase family profile" evidence="18">
    <location>
        <begin position="830"/>
        <end position="966"/>
    </location>
</feature>
<keyword evidence="3 15" id="KW-0436">Ligase</keyword>
<dbReference type="InterPro" id="IPR012340">
    <property type="entry name" value="NA-bd_OB-fold"/>
</dbReference>
<dbReference type="InterPro" id="IPR036599">
    <property type="entry name" value="DNA_ligase_N_sf"/>
</dbReference>
<keyword evidence="10 15" id="KW-0234">DNA repair</keyword>
<dbReference type="Gene3D" id="2.40.50.140">
    <property type="entry name" value="Nucleic acid-binding proteins"/>
    <property type="match status" value="1"/>
</dbReference>
<dbReference type="EC" id="6.5.1.1" evidence="15"/>
<keyword evidence="11" id="KW-0539">Nucleus</keyword>
<dbReference type="SUPFAM" id="SSF56091">
    <property type="entry name" value="DNA ligase/mRNA capping enzyme, catalytic domain"/>
    <property type="match status" value="1"/>
</dbReference>
<feature type="compositionally biased region" description="Basic and acidic residues" evidence="17">
    <location>
        <begin position="211"/>
        <end position="221"/>
    </location>
</feature>
<proteinExistence type="inferred from homology"/>
<feature type="compositionally biased region" description="Basic and acidic residues" evidence="17">
    <location>
        <begin position="158"/>
        <end position="173"/>
    </location>
</feature>
<evidence type="ECO:0000256" key="5">
    <source>
        <dbReference type="ARBA" id="ARBA00022705"/>
    </source>
</evidence>
<dbReference type="NCBIfam" id="TIGR00574">
    <property type="entry name" value="dnl1"/>
    <property type="match status" value="1"/>
</dbReference>
<dbReference type="GO" id="GO:0005634">
    <property type="term" value="C:nucleus"/>
    <property type="evidence" value="ECO:0007669"/>
    <property type="project" value="UniProtKB-SubCell"/>
</dbReference>
<feature type="compositionally biased region" description="Basic and acidic residues" evidence="17">
    <location>
        <begin position="338"/>
        <end position="350"/>
    </location>
</feature>
<dbReference type="CDD" id="cd07969">
    <property type="entry name" value="OBF_DNA_ligase_I"/>
    <property type="match status" value="1"/>
</dbReference>
<dbReference type="EMBL" id="JAHLQT010023433">
    <property type="protein sequence ID" value="KAG7165811.1"/>
    <property type="molecule type" value="Genomic_DNA"/>
</dbReference>
<feature type="compositionally biased region" description="Acidic residues" evidence="17">
    <location>
        <begin position="198"/>
        <end position="210"/>
    </location>
</feature>
<keyword evidence="4" id="KW-0132">Cell division</keyword>
<reference evidence="19" key="1">
    <citation type="journal article" date="2021" name="Sci. Adv.">
        <title>The American lobster genome reveals insights on longevity, neural, and immune adaptations.</title>
        <authorList>
            <person name="Polinski J.M."/>
            <person name="Zimin A.V."/>
            <person name="Clark K.F."/>
            <person name="Kohn A.B."/>
            <person name="Sadowski N."/>
            <person name="Timp W."/>
            <person name="Ptitsyn A."/>
            <person name="Khanna P."/>
            <person name="Romanova D.Y."/>
            <person name="Williams P."/>
            <person name="Greenwood S.J."/>
            <person name="Moroz L.L."/>
            <person name="Walt D.R."/>
            <person name="Bodnar A.G."/>
        </authorList>
    </citation>
    <scope>NUCLEOTIDE SEQUENCE</scope>
    <source>
        <strain evidence="19">GMGI-L3</strain>
    </source>
</reference>
<feature type="compositionally biased region" description="Acidic residues" evidence="17">
    <location>
        <begin position="405"/>
        <end position="415"/>
    </location>
</feature>
<dbReference type="Gene3D" id="3.30.1490.70">
    <property type="match status" value="1"/>
</dbReference>
<dbReference type="GO" id="GO:0051301">
    <property type="term" value="P:cell division"/>
    <property type="evidence" value="ECO:0007669"/>
    <property type="project" value="UniProtKB-KW"/>
</dbReference>
<dbReference type="Pfam" id="PF04675">
    <property type="entry name" value="DNA_ligase_A_N"/>
    <property type="match status" value="1"/>
</dbReference>
<feature type="compositionally biased region" description="Low complexity" evidence="17">
    <location>
        <begin position="429"/>
        <end position="444"/>
    </location>
</feature>
<dbReference type="FunFam" id="2.40.50.140:FF:000062">
    <property type="entry name" value="DNA ligase"/>
    <property type="match status" value="1"/>
</dbReference>
<evidence type="ECO:0000256" key="10">
    <source>
        <dbReference type="ARBA" id="ARBA00023204"/>
    </source>
</evidence>
<name>A0A8J5JY81_HOMAM</name>
<evidence type="ECO:0000256" key="1">
    <source>
        <dbReference type="ARBA" id="ARBA00004123"/>
    </source>
</evidence>
<feature type="compositionally biased region" description="Low complexity" evidence="17">
    <location>
        <begin position="124"/>
        <end position="135"/>
    </location>
</feature>
<feature type="compositionally biased region" description="Basic and acidic residues" evidence="17">
    <location>
        <begin position="229"/>
        <end position="245"/>
    </location>
</feature>
<keyword evidence="9 15" id="KW-0233">DNA recombination</keyword>
<evidence type="ECO:0000256" key="12">
    <source>
        <dbReference type="ARBA" id="ARBA00023306"/>
    </source>
</evidence>
<dbReference type="PROSITE" id="PS00333">
    <property type="entry name" value="DNA_LIGASE_A2"/>
    <property type="match status" value="1"/>
</dbReference>
<dbReference type="GO" id="GO:0005739">
    <property type="term" value="C:mitochondrion"/>
    <property type="evidence" value="ECO:0007669"/>
    <property type="project" value="TreeGrafter"/>
</dbReference>
<dbReference type="Pfam" id="PF01068">
    <property type="entry name" value="DNA_ligase_A_M"/>
    <property type="match status" value="1"/>
</dbReference>
<dbReference type="AlphaFoldDB" id="A0A8J5JY81"/>
<feature type="compositionally biased region" description="Basic and acidic residues" evidence="17">
    <location>
        <begin position="89"/>
        <end position="100"/>
    </location>
</feature>
<comment type="subcellular location">
    <subcellularLocation>
        <location evidence="1">Nucleus</location>
    </subcellularLocation>
</comment>
<dbReference type="SUPFAM" id="SSF117018">
    <property type="entry name" value="ATP-dependent DNA ligase DNA-binding domain"/>
    <property type="match status" value="1"/>
</dbReference>
<keyword evidence="6 15" id="KW-0547">Nucleotide-binding</keyword>
<sequence length="1092" mass="122558">MTSFFSAPKVKKPDEGASGGSSQGENKNTKNDYTEEDDSPVKKTPRHKARVIESDSEEEGEQVPSTSSSPHKSDEEKENMTKTSQETSTNKEEENVKDQSTKQSNGSPSTKKDVNTKKKKTAMKKSLTTKKGVNANKEKKKQTKRKKIPVPRPSQKKNKVEDENKNLEETELKESDDEARDTDTKDDKSTGSEKNSAAEDEEEMETEGSDEDTKTDNKMQEDQEDEIKEDASTEKKENEMKESKNEPTPGSSKFSTVTTPEKSSTSSLKRSPGFTPETVPPIRKTARKQMKRKSDSLESKQTEMVKRLKGDNETSSTSNKEGTGDEDSELEKDEEENLENKKQKDVKESMEVDNCDDAVENKESPVKTKEKAAQGRLKPKAIHSFFAPRPAKQNDTSLTTKSCVEEDEASEEENDSSPRKKDKSQKNESSPGKDSSKASSMAKKPVINPFAPKPAGADDMGASYNPAKSKYHPITDAFWKRNEKVPYLALAKTMELIEKTSGRLKTIEILANLFRSVIVLSPDDLLHCVYLCLNKVAPAFEGVELGIGETILMSAIAQASGRSMEKIKLDAEQKGDLGIVAEQSRSNQRIMFQPAKLTVRAVFDKLKDIALMTGNASRSKKVDKVKGMFVACRFSEARYLIRSLGGKLRIGLAEQSVLQAIAQACFLTPPGQEYPPEVADAGKGIHPDNLKTKLDNYGFILKTTYCEFPSYDEIIPILLNEGLEELPNRCQLTPGIPLKPMLAHPTPGVSEVLKRFENAKFTCEYKYDGERAQEDNTSKYPDIIARLKGALGEEVKSCVIDSEAVAWDREKKQILPFQILSTRRRKNASESEIKVQVCVFPFDLLYLNGKPLVREPFEQRRALLREHFKEVEGEFVFAKSMDSTNTEDIEEFLEESIKGNCEGLMVKTLDVDATYEISKRSRNWLKLKKDYLDGVGDTIDVVVLGGYMGKGKRAGHYGGFLLACYDPDNEEYQTLCRIGTGFTDEELQTHSAFFKDHIIEKPKSYYRYENSVAPDQWFDAVQVWEIKCADLSISPVDREKGISLRFPRFLRIREDKVPEDATSASQIADLYNSQDQIKNKKSSGKTVEEDFY</sequence>
<protein>
    <recommendedName>
        <fullName evidence="15">DNA ligase</fullName>
        <ecNumber evidence="15">6.5.1.1</ecNumber>
    </recommendedName>
</protein>
<evidence type="ECO:0000256" key="2">
    <source>
        <dbReference type="ARBA" id="ARBA00007572"/>
    </source>
</evidence>
<dbReference type="Pfam" id="PF04679">
    <property type="entry name" value="DNA_ligase_A_C"/>
    <property type="match status" value="1"/>
</dbReference>
<keyword evidence="7 15" id="KW-0227">DNA damage</keyword>
<dbReference type="FunFam" id="3.30.470.30:FF:000002">
    <property type="entry name" value="DNA ligase"/>
    <property type="match status" value="1"/>
</dbReference>
<dbReference type="InterPro" id="IPR016059">
    <property type="entry name" value="DNA_ligase_ATP-dep_CS"/>
</dbReference>
<dbReference type="GO" id="GO:0005524">
    <property type="term" value="F:ATP binding"/>
    <property type="evidence" value="ECO:0007669"/>
    <property type="project" value="UniProtKB-KW"/>
</dbReference>
<feature type="compositionally biased region" description="Polar residues" evidence="17">
    <location>
        <begin position="393"/>
        <end position="402"/>
    </location>
</feature>
<dbReference type="Gene3D" id="3.30.470.30">
    <property type="entry name" value="DNA ligase/mRNA capping enzyme"/>
    <property type="match status" value="1"/>
</dbReference>
<evidence type="ECO:0000256" key="13">
    <source>
        <dbReference type="ARBA" id="ARBA00034003"/>
    </source>
</evidence>
<evidence type="ECO:0000256" key="15">
    <source>
        <dbReference type="RuleBase" id="RU000617"/>
    </source>
</evidence>
<keyword evidence="5" id="KW-0235">DNA replication</keyword>
<dbReference type="GO" id="GO:0006281">
    <property type="term" value="P:DNA repair"/>
    <property type="evidence" value="ECO:0007669"/>
    <property type="project" value="UniProtKB-KW"/>
</dbReference>
<evidence type="ECO:0000256" key="9">
    <source>
        <dbReference type="ARBA" id="ARBA00023172"/>
    </source>
</evidence>
<dbReference type="InterPro" id="IPR012310">
    <property type="entry name" value="DNA_ligase_ATP-dep_cent"/>
</dbReference>
<dbReference type="GO" id="GO:0071897">
    <property type="term" value="P:DNA biosynthetic process"/>
    <property type="evidence" value="ECO:0007669"/>
    <property type="project" value="InterPro"/>
</dbReference>
<gene>
    <name evidence="19" type="primary">lig1-L1</name>
    <name evidence="19" type="ORF">Hamer_G023946</name>
</gene>
<dbReference type="FunFam" id="1.10.3260.10:FF:000001">
    <property type="entry name" value="DNA ligase"/>
    <property type="match status" value="1"/>
</dbReference>
<dbReference type="GO" id="GO:0006310">
    <property type="term" value="P:DNA recombination"/>
    <property type="evidence" value="ECO:0007669"/>
    <property type="project" value="UniProtKB-KW"/>
</dbReference>
<dbReference type="GO" id="GO:0003677">
    <property type="term" value="F:DNA binding"/>
    <property type="evidence" value="ECO:0007669"/>
    <property type="project" value="InterPro"/>
</dbReference>
<evidence type="ECO:0000256" key="3">
    <source>
        <dbReference type="ARBA" id="ARBA00022598"/>
    </source>
</evidence>
<dbReference type="PANTHER" id="PTHR45674">
    <property type="entry name" value="DNA LIGASE 1/3 FAMILY MEMBER"/>
    <property type="match status" value="1"/>
</dbReference>
<feature type="compositionally biased region" description="Basic and acidic residues" evidence="17">
    <location>
        <begin position="359"/>
        <end position="373"/>
    </location>
</feature>
<keyword evidence="8 15" id="KW-0067">ATP-binding</keyword>
<dbReference type="PANTHER" id="PTHR45674:SF4">
    <property type="entry name" value="DNA LIGASE 1"/>
    <property type="match status" value="1"/>
</dbReference>
<dbReference type="GO" id="GO:1903461">
    <property type="term" value="P:Okazaki fragment processing involved in mitotic DNA replication"/>
    <property type="evidence" value="ECO:0007669"/>
    <property type="project" value="TreeGrafter"/>
</dbReference>